<organism evidence="1 2">
    <name type="scientific">Simkania negevensis</name>
    <dbReference type="NCBI Taxonomy" id="83561"/>
    <lineage>
        <taxon>Bacteria</taxon>
        <taxon>Pseudomonadati</taxon>
        <taxon>Chlamydiota</taxon>
        <taxon>Chlamydiia</taxon>
        <taxon>Parachlamydiales</taxon>
        <taxon>Simkaniaceae</taxon>
        <taxon>Simkania</taxon>
    </lineage>
</organism>
<evidence type="ECO:0000313" key="1">
    <source>
        <dbReference type="EMBL" id="MBN4066823.1"/>
    </source>
</evidence>
<comment type="caution">
    <text evidence="1">The sequence shown here is derived from an EMBL/GenBank/DDBJ whole genome shotgun (WGS) entry which is preliminary data.</text>
</comment>
<dbReference type="Proteomes" id="UP000722121">
    <property type="component" value="Unassembled WGS sequence"/>
</dbReference>
<name>A0ABS3AR48_9BACT</name>
<keyword evidence="2" id="KW-1185">Reference proteome</keyword>
<reference evidence="1 2" key="1">
    <citation type="submission" date="2021-02" db="EMBL/GenBank/DDBJ databases">
        <title>Activity-based single-cell genomes from oceanic crustal fluid captures similar information to metagenomic and metatranscriptomic surveys with orders of magnitude less sampling.</title>
        <authorList>
            <person name="D'Angelo T.S."/>
            <person name="Orcutt B.N."/>
        </authorList>
    </citation>
    <scope>NUCLEOTIDE SEQUENCE [LARGE SCALE GENOMIC DNA]</scope>
    <source>
        <strain evidence="1">AH-315-G07</strain>
    </source>
</reference>
<gene>
    <name evidence="1" type="ORF">JYU14_01925</name>
</gene>
<accession>A0ABS3AR48</accession>
<sequence length="518" mass="60539">MTRMSQAYVVREHKNEVVEVVSPSGTTDFFDPQADLHLSKELLEQFNQITSSDGIPLYKLWHYKGFYLEPALQERIFWDVFVHIVKHRKVLSYLRGKQVTFERFPYYTVSGVFRFYTFLRRHHSLLKRALYNLFPVLSSKPDLSSKILFKDDGEDGPRFGKMKASLSSFTEYVPASLLKANKRSLLSIRKCQFTYGRSCLFYPNVPKISYSPWEFLQPFLSEEEFHLLIAGIHRRCWDKICEIRSCERRFVHNRPKTILSYDQMEDAIGLIAAGRILSIPTYSFQHGVLTKFHSGWMGFGIPPEYCNLVPDAIVVWGEYWKEKLLNYSNKYRADNVIVGAHLNREIRYEFDPLSPMEAAITVLVPYEFLADNQAISKYLNLFLDYGWKVIVKLRPAGDGDVSNDILAYDEGLREQLVFQYELTDEDLRNIHVVVATQTTFAYEMLPHQKAIWYLDTPFTMLEDLVPDGFAYHVNMEIALKMKDPSFLSPYLKPCYTFDMYKHVFSDKNQKTALQELLL</sequence>
<evidence type="ECO:0000313" key="2">
    <source>
        <dbReference type="Proteomes" id="UP000722121"/>
    </source>
</evidence>
<dbReference type="EMBL" id="JAFITR010000027">
    <property type="protein sequence ID" value="MBN4066823.1"/>
    <property type="molecule type" value="Genomic_DNA"/>
</dbReference>
<protein>
    <submittedName>
        <fullName evidence="1">Uncharacterized protein</fullName>
    </submittedName>
</protein>
<proteinExistence type="predicted"/>